<keyword evidence="1" id="KW-0732">Signal</keyword>
<keyword evidence="6" id="KW-1185">Reference proteome</keyword>
<comment type="caution">
    <text evidence="5">The sequence shown here is derived from an EMBL/GenBank/DDBJ whole genome shotgun (WGS) entry which is preliminary data.</text>
</comment>
<organism evidence="5 6">
    <name type="scientific">Umezawaea tangerina</name>
    <dbReference type="NCBI Taxonomy" id="84725"/>
    <lineage>
        <taxon>Bacteria</taxon>
        <taxon>Bacillati</taxon>
        <taxon>Actinomycetota</taxon>
        <taxon>Actinomycetes</taxon>
        <taxon>Pseudonocardiales</taxon>
        <taxon>Pseudonocardiaceae</taxon>
        <taxon>Umezawaea</taxon>
    </lineage>
</organism>
<dbReference type="PANTHER" id="PTHR46943">
    <property type="entry name" value="PENTRAXIN-RELATED PROTEIN PTX3"/>
    <property type="match status" value="1"/>
</dbReference>
<sequence>MTWRRRLSALVVVVLGVGLGVVVVRSGGPGVEAGGGPWIGEAADQAVAVAAARRQHEPVVVTSLGTATRKVSAQPDGTMVAELSARPMQVQRGASWVPVDPTLALNADRTVSPKVVVTGTTLSGGGTGPLLKYGPITLTWPSALPTPVLSGATATYREVLPGVDLELTAEGDGVAHHLVVKTAEAAKNPALAKVGMGLRADGVEVTAQDGALRATDSGGNVLYDTPPARMWDAGGERTASVGLEVGDGSLTLVPDQEMLADPKTVYPVTIDPDWRTADIAGWAKVFSGKPDSKHWWGGGDVDSYAKVGRCSGLTGCTGSNDIGATRSFWEFDTSFLRDKRVIGISLNATILYSPRCADAQHELWIANSTFDANLSWNNQPAGTFVGAANAQPAYTGCAGNKGIGWNLGGYYNPSGWSAYFIKAANENNGYTDGWRKYDGGATRIVAQYNTKPSPATDLTTEPAGVVCKWCGGKAFLTGDSVRLKGKITDADGADQLTANWSIKAGSATEDRKGPQLQQGNTYSTTYDLTQRNGQEVTWSLRGDDGWDTGDARSGPGFVVDRVGPATAPKVGAGLYQDDNRWHGGVGVPGTFTFEAAGVTDVDHYVYRWDEQQNTTVDADALGGRATVSTTPPGDGPRALHVQSADRAGNLSPETLLHVHVRPGSGAVAQYSFEGNAKDTAFLGDRDGTTTGGISYTPGAVGSAITLDGTSGYATAPNAVRTDGSFTVSAWAKITKAEGAQAVVSQDGTTFAGFDLWYRAENGGRWVFGMADPDAVQGAADLVWSSSTAQLNSWTQLTGVYDAPANQLRLYVNGVLAGSVAKANARPENAAGSVRIGRTMWDSHADVDYLQGSVDEVKLYDRVLNDADIRAAVSRDNVQLGYWKFDEANGTTAGNSVAGGSMGVLRGGAHFVPNGAVDGALQLDEDADYVQTDGPVVRTDQSYSVAVWAKLDRTTAADSLATTVAQFGGLNSGMLLGYRANPAGDRWEFYTFGSDAATHPGDAAVQSGVAAKVGEWTHLVAVYDAPAKQMRLYVNGVLAGTAAKTAAYNATGPMVLGRNQDNGRTGNPWHGSIDELRAYSRVLTDEEIRGVVGGDAVAKGLWKLDGSTADSSSNGLNATMVNGGVYTAGQSGMPDSSDLAARLDGAGQQWVNAPHTVDTDRSFSVAAWARVDKLGGLPAVVSEDGTKISAFKVRAADDGHWSFIMFGTDDTGSARDEVLAGSVQLGQWTHLVAVYDAPAKQMQLYVNGVLVGSTAHTQGWNATGGLQIGRAKWNGGPVEYFTGAVDDVAGYSRTLFASEIQAMAGRDLSLVHDYQFDESSGRNAADSVGARGGTLAGGAGFVPGRVGNAISLHGGSDAVTTTGLDVRTDLAFAVSAWVRLPDKACDFTANPGGCKMDAVTVDGASSSKFKLGHVREPNHPFGVWSFEMPESDTASAPVTQAAVSVVPSDVGKWTHLVGVYDPATKKIWLYVNGTRVGDGTLNSAWQPPAGAPLVIGRGKVAGQPAEQWVGDVDDVRMYTGQLDKTRVSALFHSYPAESAPAVLPTADAASWSFDERDGTTGADASGRGMTATLKGGATRVGGRGGPNGLRLDGTSGYAETDGPVVDTTQSFSAAAWVYLANAGTNNEAVIAQDGTRLSAFSLGYNGAARKWTVIVPTKDVDNPGQAVTILNSTESANAGEWTHLAMSYDVGLHQVRLYVNGLLSAAQVGVTILPAPGPMSIGRARWNGGNASFFDLAVDEVKVYGKVLSGGEVRKVHDDVLDGDWGYYRFDDKSAKDATWRKNDAVVTGGVTYGPGVTGQAAVLDGTGVLTNPSYVPMHDSFSVSAWVRLRATDKVATVVSQDGDRNSGYVLQYRPELDRWVFGAHTADSDGAPLVYAADAVSPKVNEWTHLAGVYDYPARQLRLYVNGQLVASRDGAVLWPAAGKEVIGRSKVSGQPSGFFRGDLDEVHAAEGVLRDGTIAERAAWAAPVAGQLGRFVNGVGDHYSGPTGQVRAGYHFEGALGLSVAAGPNTRTLYACAAGADAFTSTDSACEGQARVGEVGLVYTVQPTNVPTVALYRCKAGGDRFESRSSTCEGATSEGLLGYTGGYAALTRYILPGYDDVATVDGPPVAAVFGEASGFLAMADQPDTTSLMLCRDGNDSFASTDTACEGKTVVGSQGRIWTTAPAGPSQPLYRCKGTDSFVSGDVACAGYPVDKQLGYVLVNAPTDAAVFAS</sequence>
<feature type="domain" description="LamG-like jellyroll fold" evidence="4">
    <location>
        <begin position="1608"/>
        <end position="1750"/>
    </location>
</feature>
<reference evidence="5 6" key="1">
    <citation type="submission" date="2018-03" db="EMBL/GenBank/DDBJ databases">
        <title>Genomic Encyclopedia of Archaeal and Bacterial Type Strains, Phase II (KMG-II): from individual species to whole genera.</title>
        <authorList>
            <person name="Goeker M."/>
        </authorList>
    </citation>
    <scope>NUCLEOTIDE SEQUENCE [LARGE SCALE GENOMIC DNA]</scope>
    <source>
        <strain evidence="5 6">DSM 44720</strain>
    </source>
</reference>
<evidence type="ECO:0000313" key="6">
    <source>
        <dbReference type="Proteomes" id="UP000239494"/>
    </source>
</evidence>
<dbReference type="InterPro" id="IPR006558">
    <property type="entry name" value="LamG-like"/>
</dbReference>
<evidence type="ECO:0000259" key="4">
    <source>
        <dbReference type="SMART" id="SM00560"/>
    </source>
</evidence>
<feature type="domain" description="LamG-like jellyroll fold" evidence="4">
    <location>
        <begin position="723"/>
        <end position="866"/>
    </location>
</feature>
<name>A0A2T0T480_9PSEU</name>
<dbReference type="InterPro" id="IPR013320">
    <property type="entry name" value="ConA-like_dom_sf"/>
</dbReference>
<gene>
    <name evidence="5" type="ORF">CLV43_106216</name>
</gene>
<dbReference type="Proteomes" id="UP000239494">
    <property type="component" value="Unassembled WGS sequence"/>
</dbReference>
<dbReference type="PANTHER" id="PTHR46943:SF1">
    <property type="entry name" value="PENTRAXIN-RELATED PROTEIN PTX3"/>
    <property type="match status" value="1"/>
</dbReference>
<dbReference type="Gene3D" id="2.60.120.200">
    <property type="match status" value="6"/>
</dbReference>
<evidence type="ECO:0000256" key="3">
    <source>
        <dbReference type="SAM" id="MobiDB-lite"/>
    </source>
</evidence>
<keyword evidence="2" id="KW-1015">Disulfide bond</keyword>
<accession>A0A2T0T480</accession>
<dbReference type="InterPro" id="IPR042837">
    <property type="entry name" value="PTX3"/>
</dbReference>
<evidence type="ECO:0000256" key="2">
    <source>
        <dbReference type="ARBA" id="ARBA00023157"/>
    </source>
</evidence>
<evidence type="ECO:0000256" key="1">
    <source>
        <dbReference type="ARBA" id="ARBA00022729"/>
    </source>
</evidence>
<feature type="domain" description="LamG-like jellyroll fold" evidence="4">
    <location>
        <begin position="1819"/>
        <end position="1958"/>
    </location>
</feature>
<dbReference type="Pfam" id="PF13385">
    <property type="entry name" value="Laminin_G_3"/>
    <property type="match status" value="6"/>
</dbReference>
<dbReference type="EMBL" id="PVTF01000006">
    <property type="protein sequence ID" value="PRY40480.1"/>
    <property type="molecule type" value="Genomic_DNA"/>
</dbReference>
<dbReference type="GO" id="GO:0030246">
    <property type="term" value="F:carbohydrate binding"/>
    <property type="evidence" value="ECO:0007669"/>
    <property type="project" value="UniProtKB-KW"/>
</dbReference>
<dbReference type="GO" id="GO:0006955">
    <property type="term" value="P:immune response"/>
    <property type="evidence" value="ECO:0007669"/>
    <property type="project" value="InterPro"/>
</dbReference>
<feature type="domain" description="LamG-like jellyroll fold" evidence="4">
    <location>
        <begin position="1160"/>
        <end position="1297"/>
    </location>
</feature>
<keyword evidence="5" id="KW-0430">Lectin</keyword>
<dbReference type="SMART" id="SM00560">
    <property type="entry name" value="LamGL"/>
    <property type="match status" value="6"/>
</dbReference>
<protein>
    <submittedName>
        <fullName evidence="5">Concanavalin A-like lectin/glucanase superfamily protein</fullName>
    </submittedName>
</protein>
<evidence type="ECO:0000313" key="5">
    <source>
        <dbReference type="EMBL" id="PRY40480.1"/>
    </source>
</evidence>
<feature type="domain" description="LamG-like jellyroll fold" evidence="4">
    <location>
        <begin position="940"/>
        <end position="1085"/>
    </location>
</feature>
<feature type="compositionally biased region" description="Gly residues" evidence="3">
    <location>
        <begin position="1577"/>
        <end position="1586"/>
    </location>
</feature>
<dbReference type="SUPFAM" id="SSF49899">
    <property type="entry name" value="Concanavalin A-like lectins/glucanases"/>
    <property type="match status" value="6"/>
</dbReference>
<proteinExistence type="predicted"/>
<feature type="domain" description="LamG-like jellyroll fold" evidence="4">
    <location>
        <begin position="1369"/>
        <end position="1524"/>
    </location>
</feature>
<feature type="region of interest" description="Disordered" evidence="3">
    <location>
        <begin position="1552"/>
        <end position="1588"/>
    </location>
</feature>